<proteinExistence type="predicted"/>
<feature type="compositionally biased region" description="Basic and acidic residues" evidence="1">
    <location>
        <begin position="1807"/>
        <end position="1827"/>
    </location>
</feature>
<feature type="region of interest" description="Disordered" evidence="1">
    <location>
        <begin position="1334"/>
        <end position="1375"/>
    </location>
</feature>
<evidence type="ECO:0000256" key="1">
    <source>
        <dbReference type="SAM" id="MobiDB-lite"/>
    </source>
</evidence>
<feature type="region of interest" description="Disordered" evidence="1">
    <location>
        <begin position="1791"/>
        <end position="1835"/>
    </location>
</feature>
<feature type="region of interest" description="Disordered" evidence="1">
    <location>
        <begin position="1259"/>
        <end position="1290"/>
    </location>
</feature>
<feature type="compositionally biased region" description="Basic and acidic residues" evidence="1">
    <location>
        <begin position="1259"/>
        <end position="1278"/>
    </location>
</feature>
<feature type="region of interest" description="Disordered" evidence="1">
    <location>
        <begin position="811"/>
        <end position="845"/>
    </location>
</feature>
<keyword evidence="3" id="KW-1185">Reference proteome</keyword>
<dbReference type="Gramene" id="GBG87121">
    <property type="protein sequence ID" value="GBG87121"/>
    <property type="gene ID" value="CBR_g44578"/>
</dbReference>
<feature type="region of interest" description="Disordered" evidence="1">
    <location>
        <begin position="941"/>
        <end position="970"/>
    </location>
</feature>
<feature type="region of interest" description="Disordered" evidence="1">
    <location>
        <begin position="521"/>
        <end position="584"/>
    </location>
</feature>
<feature type="compositionally biased region" description="Basic and acidic residues" evidence="1">
    <location>
        <begin position="951"/>
        <end position="969"/>
    </location>
</feature>
<sequence>MDIDEAGALNGNSNGDMAQTHNGDVGMVGAEPGVTTPGQPHPRMEPEEEDGKGNRSPPQAATNYWIEEERVREMLAKCYDAGILLTGWDIGELSKEGSKACFVLNRSLDEIKVRWLKECTVTVIFLEGSKNLPKKMKEDVIRAFEDIWLAEQRFDSSITRGRVCNVLSYVAKDKRVAEWMLEEEFSVALKRRWYNIAFKPWLTKVEIEEAKKEVDRTYFWIRFIDVPIDAFCYLESAAEASIGPVIKVYPPESNARTPRLINVRMDIAIESIARLKEMLEFTTFQGQVIKLQVANASTQWCSNCRRYFHLADQCPRARRRRSGSPAVVLPAECPPARTPATEDLNLTPNLSLHIHVTDRARHPAMREAGRLQRIHRLEGGTIPRTKERSAQGARVLPRMEREWGLARKEDPIPSEWKALLAPEGLDPPGTWYVGPLPNGTQSFWKLLHYTQDGIRVFENWVQNPSAGELSHISQDNCQPPPGAVLDQVRMEEIWDEEEHHVVKRISNQTLRSCKLDPGGWGWRGRGRKGSGKMNAAAVGDLGDSSDDYHSAASASVGASSRSTRTEAADSEANVDNKRTDNRGDIPESLASVVRVVNLPVTSTGRQLVMIGGGGDDDFSDSRNEGRICIVGDRADVDEQTSGEDAQWSSISLTKSTSSSSYIASSLPMSEVRYVCHDTDECSKDVTSKPLAEVLTHQTEICELSKVCVCDSLEALSSPTKGLVSCPHLRSTASIFLPQREVSGMCDDSASSQTPLVETMDSADVHAFTEAEVCDSLEASSVPRMNQPASSSCVVFPLVSHLLAFSPPAPLVSSSISSGGIVPRPGSRSPSSSMSSSVSSSSSSSSSFWESQTWSLSNSRLPGLLNRKPPVLVSLKELSLSPPSCGARLRRQLEAGGNMILQSRVSFSSSDLHTSTSSSSSSVSVPQSPVSPLSFAFDFMPQGDDCASPRSMPKDDRAPASAHRGVEDRLSNGFGSWDISGVADFGEEQEQAASEPFQDDDHRSAGGSTSDGREGHASDAEVSSDSDAHSEASFTGWANRSTRDGAEEEVADNNDCSPAGSLRAAQCMELDEWYTLSLSPDAGVRSPALDCRRRIYPACRRLGTPTRLPDAAGHGAGSLPNGDWICSSIVLSPLRCSSELESEKSTPGFKCGAHRQAACSIARAVVDTGKKRDCPEGQGETCRAGPFGRFGFVSLAETIQKSGKGMEEEEVSSMEKPYDSEDMFEIGLVERGEVVDQACSCAYRYGETVKNTETKRAGENALVWKHEPQEVTHSPEVRREKRSRSSSSSGYCSLSCFTSLSNQMVVYQVKGQTREGDRSTCASWDGDDEASCEDLGYSLKGTSEDSAKQPAEGHGLEGAVSEEPPPTGGGEDEHVGNTVLEKDDAKCKEKTENSMLFRVLSPSAASCLDAAACLIDGACSNGKKSGGRVHHHSMYSSNGIGDMVLGKGVCLPKSGLCIPSVAGDGSLHVEGDETASSCEMEGGSWGAVRPVWRMKENQRYVSSSWDLESVSDEEEVDVEEAREGDGGCDEGEVRALSRLSGGFDTKPNKRVDKGEHCGVSRYSREFIFFSNPVYVIEDQVIGELDEDDRDGSACLSCSMDSTCSVARSRVEVMDAREEVAGSIEGPITDGETARMAFVSSLTTCHLGEGVGGAADNWGTQTDGKGNGGGNDKQGLDESELEERGDRSWEGEKEEESVLSLGVTTFTADKQSVASPSCSAEVSSTASSTSFSFHVSVRSPAESVDSAHSSDFGNAVVENGNLGGLRNSEEGTESADAKWVAYDNGLFLAKREDMGDSGGSGGTSGANCEVERAADEAEQRSAGGHDNRQRRPPCGAGALRLGLNGRWERVEDLPTGEEDELDCWRLMQWNDLEASNSVEGGVHASAPYAENRKLVADAVDAKPSAREARGAWLYDDPWKQQQQQHQQRFTLTSAEDHCADDDVVEMGEGSLWEDEADEADMDAGSRSSEVPQTYVESCIPCAGGESPVRVAGRQRKDQHMTWWKNNSCAAAAAEAEARLGTRHSLTRGGDAYGTRWGGLSMGRRWTAPFCDTLVGGINPLFRAKCEGEVDWH</sequence>
<feature type="region of interest" description="Disordered" evidence="1">
    <location>
        <begin position="987"/>
        <end position="1057"/>
    </location>
</feature>
<feature type="compositionally biased region" description="Low complexity" evidence="1">
    <location>
        <begin position="550"/>
        <end position="562"/>
    </location>
</feature>
<dbReference type="Proteomes" id="UP000265515">
    <property type="component" value="Unassembled WGS sequence"/>
</dbReference>
<feature type="compositionally biased region" description="Basic and acidic residues" evidence="1">
    <location>
        <begin position="574"/>
        <end position="584"/>
    </location>
</feature>
<dbReference type="EMBL" id="BFEA01000596">
    <property type="protein sequence ID" value="GBG87121.1"/>
    <property type="molecule type" value="Genomic_DNA"/>
</dbReference>
<name>A0A388LXY8_CHABU</name>
<evidence type="ECO:0000313" key="3">
    <source>
        <dbReference type="Proteomes" id="UP000265515"/>
    </source>
</evidence>
<feature type="region of interest" description="Disordered" evidence="1">
    <location>
        <begin position="1651"/>
        <end position="1696"/>
    </location>
</feature>
<evidence type="ECO:0000313" key="2">
    <source>
        <dbReference type="EMBL" id="GBG87121.1"/>
    </source>
</evidence>
<comment type="caution">
    <text evidence="2">The sequence shown here is derived from an EMBL/GenBank/DDBJ whole genome shotgun (WGS) entry which is preliminary data.</text>
</comment>
<accession>A0A388LXY8</accession>
<feature type="region of interest" description="Disordered" evidence="1">
    <location>
        <begin position="1"/>
        <end position="60"/>
    </location>
</feature>
<reference evidence="2 3" key="1">
    <citation type="journal article" date="2018" name="Cell">
        <title>The Chara Genome: Secondary Complexity and Implications for Plant Terrestrialization.</title>
        <authorList>
            <person name="Nishiyama T."/>
            <person name="Sakayama H."/>
            <person name="Vries J.D."/>
            <person name="Buschmann H."/>
            <person name="Saint-Marcoux D."/>
            <person name="Ullrich K.K."/>
            <person name="Haas F.B."/>
            <person name="Vanderstraeten L."/>
            <person name="Becker D."/>
            <person name="Lang D."/>
            <person name="Vosolsobe S."/>
            <person name="Rombauts S."/>
            <person name="Wilhelmsson P.K.I."/>
            <person name="Janitza P."/>
            <person name="Kern R."/>
            <person name="Heyl A."/>
            <person name="Rumpler F."/>
            <person name="Villalobos L.I.A.C."/>
            <person name="Clay J.M."/>
            <person name="Skokan R."/>
            <person name="Toyoda A."/>
            <person name="Suzuki Y."/>
            <person name="Kagoshima H."/>
            <person name="Schijlen E."/>
            <person name="Tajeshwar N."/>
            <person name="Catarino B."/>
            <person name="Hetherington A.J."/>
            <person name="Saltykova A."/>
            <person name="Bonnot C."/>
            <person name="Breuninger H."/>
            <person name="Symeonidi A."/>
            <person name="Radhakrishnan G.V."/>
            <person name="Van Nieuwerburgh F."/>
            <person name="Deforce D."/>
            <person name="Chang C."/>
            <person name="Karol K.G."/>
            <person name="Hedrich R."/>
            <person name="Ulvskov P."/>
            <person name="Glockner G."/>
            <person name="Delwiche C.F."/>
            <person name="Petrasek J."/>
            <person name="Van de Peer Y."/>
            <person name="Friml J."/>
            <person name="Beilby M."/>
            <person name="Dolan L."/>
            <person name="Kohara Y."/>
            <person name="Sugano S."/>
            <person name="Fujiyama A."/>
            <person name="Delaux P.-M."/>
            <person name="Quint M."/>
            <person name="TheiBen G."/>
            <person name="Hagemann M."/>
            <person name="Harholt J."/>
            <person name="Dunand C."/>
            <person name="Zachgo S."/>
            <person name="Langdale J."/>
            <person name="Maumus F."/>
            <person name="Straeten D.V.D."/>
            <person name="Gould S.B."/>
            <person name="Rensing S.A."/>
        </authorList>
    </citation>
    <scope>NUCLEOTIDE SEQUENCE [LARGE SCALE GENOMIC DNA]</scope>
    <source>
        <strain evidence="2 3">S276</strain>
    </source>
</reference>
<feature type="compositionally biased region" description="Basic and acidic residues" evidence="1">
    <location>
        <begin position="1680"/>
        <end position="1689"/>
    </location>
</feature>
<organism evidence="2 3">
    <name type="scientific">Chara braunii</name>
    <name type="common">Braun's stonewort</name>
    <dbReference type="NCBI Taxonomy" id="69332"/>
    <lineage>
        <taxon>Eukaryota</taxon>
        <taxon>Viridiplantae</taxon>
        <taxon>Streptophyta</taxon>
        <taxon>Charophyceae</taxon>
        <taxon>Charales</taxon>
        <taxon>Characeae</taxon>
        <taxon>Chara</taxon>
    </lineage>
</organism>
<protein>
    <submittedName>
        <fullName evidence="2">Uncharacterized protein</fullName>
    </submittedName>
</protein>
<feature type="compositionally biased region" description="Polar residues" evidence="1">
    <location>
        <begin position="10"/>
        <end position="22"/>
    </location>
</feature>
<gene>
    <name evidence="2" type="ORF">CBR_g44578</name>
</gene>